<feature type="region of interest" description="Disordered" evidence="1">
    <location>
        <begin position="24"/>
        <end position="101"/>
    </location>
</feature>
<dbReference type="AlphaFoldDB" id="A0A1U7W9D6"/>
<dbReference type="Proteomes" id="UP000189701">
    <property type="component" value="Unplaced"/>
</dbReference>
<keyword evidence="2" id="KW-1185">Reference proteome</keyword>
<name>A0A1U7W9D6_NICSY</name>
<reference evidence="3" key="2">
    <citation type="submission" date="2025-08" db="UniProtKB">
        <authorList>
            <consortium name="RefSeq"/>
        </authorList>
    </citation>
    <scope>IDENTIFICATION</scope>
    <source>
        <tissue evidence="3">Leaf</tissue>
    </source>
</reference>
<proteinExistence type="predicted"/>
<evidence type="ECO:0000313" key="2">
    <source>
        <dbReference type="Proteomes" id="UP000189701"/>
    </source>
</evidence>
<evidence type="ECO:0000256" key="1">
    <source>
        <dbReference type="SAM" id="MobiDB-lite"/>
    </source>
</evidence>
<evidence type="ECO:0000313" key="3">
    <source>
        <dbReference type="RefSeq" id="XP_009770860.1"/>
    </source>
</evidence>
<feature type="compositionally biased region" description="Basic and acidic residues" evidence="1">
    <location>
        <begin position="56"/>
        <end position="70"/>
    </location>
</feature>
<reference evidence="2" key="1">
    <citation type="journal article" date="2013" name="Genome Biol.">
        <title>Reference genomes and transcriptomes of Nicotiana sylvestris and Nicotiana tomentosiformis.</title>
        <authorList>
            <person name="Sierro N."/>
            <person name="Battey J.N."/>
            <person name="Ouadi S."/>
            <person name="Bovet L."/>
            <person name="Goepfert S."/>
            <person name="Bakaher N."/>
            <person name="Peitsch M.C."/>
            <person name="Ivanov N.V."/>
        </authorList>
    </citation>
    <scope>NUCLEOTIDE SEQUENCE [LARGE SCALE GENOMIC DNA]</scope>
</reference>
<protein>
    <submittedName>
        <fullName evidence="3">Uncharacterized protein LOC104221488</fullName>
    </submittedName>
</protein>
<gene>
    <name evidence="3" type="primary">LOC104221488</name>
</gene>
<dbReference type="RefSeq" id="XP_009770860.1">
    <property type="nucleotide sequence ID" value="XM_009772558.1"/>
</dbReference>
<organism evidence="2 3">
    <name type="scientific">Nicotiana sylvestris</name>
    <name type="common">Wood tobacco</name>
    <name type="synonym">South American tobacco</name>
    <dbReference type="NCBI Taxonomy" id="4096"/>
    <lineage>
        <taxon>Eukaryota</taxon>
        <taxon>Viridiplantae</taxon>
        <taxon>Streptophyta</taxon>
        <taxon>Embryophyta</taxon>
        <taxon>Tracheophyta</taxon>
        <taxon>Spermatophyta</taxon>
        <taxon>Magnoliopsida</taxon>
        <taxon>eudicotyledons</taxon>
        <taxon>Gunneridae</taxon>
        <taxon>Pentapetalae</taxon>
        <taxon>asterids</taxon>
        <taxon>lamiids</taxon>
        <taxon>Solanales</taxon>
        <taxon>Solanaceae</taxon>
        <taxon>Nicotianoideae</taxon>
        <taxon>Nicotianeae</taxon>
        <taxon>Nicotiana</taxon>
    </lineage>
</organism>
<accession>A0A1U7W9D6</accession>
<feature type="compositionally biased region" description="Basic residues" evidence="1">
    <location>
        <begin position="71"/>
        <end position="95"/>
    </location>
</feature>
<sequence>MSESNYVSLRDLLKAQPVHIPKFQNATPSFFTPSPEQSNSEESNEIVKADEEEEVNKETNKVEGEGEKVARKSHKGNKTKVKRIFLLKRDRRQQMKWKNMS</sequence>